<dbReference type="PANTHER" id="PTHR38418:SF2">
    <property type="entry name" value="SUGAR ISOMERASE, KPSF_GUTQ (AFU_ORTHOLOGUE AFUA_6G08860)"/>
    <property type="match status" value="1"/>
</dbReference>
<protein>
    <submittedName>
        <fullName evidence="3">Sugar isomerase, KpsF/GutQ</fullName>
    </submittedName>
</protein>
<reference evidence="4" key="1">
    <citation type="submission" date="2015-09" db="EMBL/GenBank/DDBJ databases">
        <authorList>
            <person name="Fill T.P."/>
            <person name="Baretta J.F."/>
            <person name="de Almeida L.G."/>
            <person name="Rocha M."/>
            <person name="de Souza D.H."/>
            <person name="Malavazi I."/>
            <person name="Cerdeira L.T."/>
            <person name="Hong H."/>
            <person name="Samborskyy M."/>
            <person name="de Vasconcelos A.T."/>
            <person name="Leadlay P."/>
            <person name="Rodrigues-Filho E."/>
        </authorList>
    </citation>
    <scope>NUCLEOTIDE SEQUENCE [LARGE SCALE GENOMIC DNA]</scope>
    <source>
        <strain evidence="4">LaBioMMi 136</strain>
    </source>
</reference>
<sequence length="456" mass="47996">MVYAAIDTFILPPDMSSDATQRPLTPSDSLDGPLPKTASSNNDTSTVVTALHVMSTERAALAHLEHLYQNDARAQQDLARAVDLIAYTVREGGKLVVCGVGKSGKIGRKIEATMNSLGIHSAFLHPTEALHGDLGLVRPNDTMLLISFSGRSPELLCLLPYIPTTVPIIALSSHTQPDACPLLSLHGPLGMGILLPAPIHEEEEASLGVSAPTSSTTVALCLGDALAIATARKLHTDSGRAPADVFRSYHPGGAIGAAAAAAGATPSTTPSSGASTTAFDSPSSSISLPWDDFSNGSSIPPFTLQQPPEQRSIPLDMLVPLDQIPTASASSASPASDVRLLDILLTAIQHPTAKSWVFLSDSELVPPRRIRSLLSRHTDVDLRVSDAVALDSGRPLSVSRPNWFLVAESTPLAELRRLVATSRDGPHPISVIAVVKDIASPTSYIGVMEAEDLWSE</sequence>
<organism evidence="3 4">
    <name type="scientific">Penicillium brasilianum</name>
    <dbReference type="NCBI Taxonomy" id="104259"/>
    <lineage>
        <taxon>Eukaryota</taxon>
        <taxon>Fungi</taxon>
        <taxon>Dikarya</taxon>
        <taxon>Ascomycota</taxon>
        <taxon>Pezizomycotina</taxon>
        <taxon>Eurotiomycetes</taxon>
        <taxon>Eurotiomycetidae</taxon>
        <taxon>Eurotiales</taxon>
        <taxon>Aspergillaceae</taxon>
        <taxon>Penicillium</taxon>
    </lineage>
</organism>
<proteinExistence type="predicted"/>
<gene>
    <name evidence="3" type="ORF">PEBR_39688</name>
</gene>
<feature type="region of interest" description="Disordered" evidence="1">
    <location>
        <begin position="14"/>
        <end position="43"/>
    </location>
</feature>
<feature type="compositionally biased region" description="Polar residues" evidence="1">
    <location>
        <begin position="17"/>
        <end position="28"/>
    </location>
</feature>
<feature type="domain" description="SIS" evidence="2">
    <location>
        <begin position="85"/>
        <end position="236"/>
    </location>
</feature>
<dbReference type="PROSITE" id="PS51464">
    <property type="entry name" value="SIS"/>
    <property type="match status" value="1"/>
</dbReference>
<feature type="compositionally biased region" description="Low complexity" evidence="1">
    <location>
        <begin position="261"/>
        <end position="278"/>
    </location>
</feature>
<dbReference type="GO" id="GO:0016853">
    <property type="term" value="F:isomerase activity"/>
    <property type="evidence" value="ECO:0007669"/>
    <property type="project" value="UniProtKB-KW"/>
</dbReference>
<accession>A0A1S9RA28</accession>
<evidence type="ECO:0000313" key="3">
    <source>
        <dbReference type="EMBL" id="OOQ82261.1"/>
    </source>
</evidence>
<dbReference type="EMBL" id="LJBN01000224">
    <property type="protein sequence ID" value="OOQ82261.1"/>
    <property type="molecule type" value="Genomic_DNA"/>
</dbReference>
<dbReference type="Proteomes" id="UP000190744">
    <property type="component" value="Unassembled WGS sequence"/>
</dbReference>
<dbReference type="InterPro" id="IPR001347">
    <property type="entry name" value="SIS_dom"/>
</dbReference>
<evidence type="ECO:0000256" key="1">
    <source>
        <dbReference type="SAM" id="MobiDB-lite"/>
    </source>
</evidence>
<dbReference type="InterPro" id="IPR046348">
    <property type="entry name" value="SIS_dom_sf"/>
</dbReference>
<keyword evidence="3" id="KW-0413">Isomerase</keyword>
<evidence type="ECO:0000313" key="4">
    <source>
        <dbReference type="Proteomes" id="UP000190744"/>
    </source>
</evidence>
<dbReference type="SUPFAM" id="SSF53697">
    <property type="entry name" value="SIS domain"/>
    <property type="match status" value="1"/>
</dbReference>
<comment type="caution">
    <text evidence="3">The sequence shown here is derived from an EMBL/GenBank/DDBJ whole genome shotgun (WGS) entry which is preliminary data.</text>
</comment>
<dbReference type="InterPro" id="IPR035474">
    <property type="entry name" value="SIS_Kpsf"/>
</dbReference>
<dbReference type="GO" id="GO:1901135">
    <property type="term" value="P:carbohydrate derivative metabolic process"/>
    <property type="evidence" value="ECO:0007669"/>
    <property type="project" value="InterPro"/>
</dbReference>
<dbReference type="Pfam" id="PF01380">
    <property type="entry name" value="SIS"/>
    <property type="match status" value="1"/>
</dbReference>
<dbReference type="PANTHER" id="PTHR38418">
    <property type="entry name" value="SUGAR ISOMERASE, KPSF/GUTQ (AFU_ORTHOLOGUE AFUA_6G08860)"/>
    <property type="match status" value="1"/>
</dbReference>
<dbReference type="CDD" id="cd05014">
    <property type="entry name" value="SIS_Kpsf"/>
    <property type="match status" value="1"/>
</dbReference>
<evidence type="ECO:0000259" key="2">
    <source>
        <dbReference type="PROSITE" id="PS51464"/>
    </source>
</evidence>
<dbReference type="GO" id="GO:0097367">
    <property type="term" value="F:carbohydrate derivative binding"/>
    <property type="evidence" value="ECO:0007669"/>
    <property type="project" value="InterPro"/>
</dbReference>
<feature type="region of interest" description="Disordered" evidence="1">
    <location>
        <begin position="261"/>
        <end position="283"/>
    </location>
</feature>
<dbReference type="Gene3D" id="3.40.50.10490">
    <property type="entry name" value="Glucose-6-phosphate isomerase like protein, domain 1"/>
    <property type="match status" value="1"/>
</dbReference>
<dbReference type="AlphaFoldDB" id="A0A1S9RA28"/>
<name>A0A1S9RA28_PENBI</name>